<organism evidence="1 2">
    <name type="scientific">Brachionus plicatilis</name>
    <name type="common">Marine rotifer</name>
    <name type="synonym">Brachionus muelleri</name>
    <dbReference type="NCBI Taxonomy" id="10195"/>
    <lineage>
        <taxon>Eukaryota</taxon>
        <taxon>Metazoa</taxon>
        <taxon>Spiralia</taxon>
        <taxon>Gnathifera</taxon>
        <taxon>Rotifera</taxon>
        <taxon>Eurotatoria</taxon>
        <taxon>Monogononta</taxon>
        <taxon>Pseudotrocha</taxon>
        <taxon>Ploima</taxon>
        <taxon>Brachionidae</taxon>
        <taxon>Brachionus</taxon>
    </lineage>
</organism>
<accession>A0A3M7SR54</accession>
<comment type="caution">
    <text evidence="1">The sequence shown here is derived from an EMBL/GenBank/DDBJ whole genome shotgun (WGS) entry which is preliminary data.</text>
</comment>
<protein>
    <submittedName>
        <fullName evidence="1">Uncharacterized protein</fullName>
    </submittedName>
</protein>
<gene>
    <name evidence="1" type="ORF">BpHYR1_023612</name>
</gene>
<evidence type="ECO:0000313" key="1">
    <source>
        <dbReference type="EMBL" id="RNA38283.1"/>
    </source>
</evidence>
<sequence>MFDRQIDLEHWQKAIWLVDLGHVREALISLAYVGQAGVVSENFLQNKSGHCFRQFAALFHYFQAKRNYFRTEKKSDHVLFVCFDQCANHAQTSQTEILERPRFAQGCVQKWVQKDWYVCLEKKTSSFGMRGDTLQKSQAVADSVGLMGS</sequence>
<dbReference type="Proteomes" id="UP000276133">
    <property type="component" value="Unassembled WGS sequence"/>
</dbReference>
<dbReference type="AlphaFoldDB" id="A0A3M7SR54"/>
<reference evidence="1 2" key="1">
    <citation type="journal article" date="2018" name="Sci. Rep.">
        <title>Genomic signatures of local adaptation to the degree of environmental predictability in rotifers.</title>
        <authorList>
            <person name="Franch-Gras L."/>
            <person name="Hahn C."/>
            <person name="Garcia-Roger E.M."/>
            <person name="Carmona M.J."/>
            <person name="Serra M."/>
            <person name="Gomez A."/>
        </authorList>
    </citation>
    <scope>NUCLEOTIDE SEQUENCE [LARGE SCALE GENOMIC DNA]</scope>
    <source>
        <strain evidence="1">HYR1</strain>
    </source>
</reference>
<dbReference type="EMBL" id="REGN01000892">
    <property type="protein sequence ID" value="RNA38283.1"/>
    <property type="molecule type" value="Genomic_DNA"/>
</dbReference>
<proteinExistence type="predicted"/>
<keyword evidence="2" id="KW-1185">Reference proteome</keyword>
<name>A0A3M7SR54_BRAPC</name>
<evidence type="ECO:0000313" key="2">
    <source>
        <dbReference type="Proteomes" id="UP000276133"/>
    </source>
</evidence>